<proteinExistence type="predicted"/>
<organism evidence="2 3">
    <name type="scientific">Chitinophaga pollutisoli</name>
    <dbReference type="NCBI Taxonomy" id="3133966"/>
    <lineage>
        <taxon>Bacteria</taxon>
        <taxon>Pseudomonadati</taxon>
        <taxon>Bacteroidota</taxon>
        <taxon>Chitinophagia</taxon>
        <taxon>Chitinophagales</taxon>
        <taxon>Chitinophagaceae</taxon>
        <taxon>Chitinophaga</taxon>
    </lineage>
</organism>
<accession>A0ABZ2YPM2</accession>
<dbReference type="EMBL" id="CP149822">
    <property type="protein sequence ID" value="WZN41698.1"/>
    <property type="molecule type" value="Genomic_DNA"/>
</dbReference>
<evidence type="ECO:0000313" key="3">
    <source>
        <dbReference type="Proteomes" id="UP001485459"/>
    </source>
</evidence>
<dbReference type="Pfam" id="PF14059">
    <property type="entry name" value="DUF4251"/>
    <property type="match status" value="1"/>
</dbReference>
<dbReference type="Proteomes" id="UP001485459">
    <property type="component" value="Chromosome"/>
</dbReference>
<dbReference type="RefSeq" id="WP_341836546.1">
    <property type="nucleotide sequence ID" value="NZ_CP149822.1"/>
</dbReference>
<dbReference type="InterPro" id="IPR025347">
    <property type="entry name" value="DUF4251"/>
</dbReference>
<sequence>MRILNTIPVWIIAFFALSCSSTQQVPTGATADIKTIVPSRSFVFRMQTVLPMSGRTRQMAGDGYEVKISKDTVDSWLPYFGRAYSAPIDPANSGVTFVSTDFEYIEAPRKDGGWEITIKPRDNRDIQQMFFSISEGGYASLQVTSNNRQPISYNGVVTAESSRKRRK</sequence>
<evidence type="ECO:0000256" key="1">
    <source>
        <dbReference type="SAM" id="SignalP"/>
    </source>
</evidence>
<name>A0ABZ2YPM2_9BACT</name>
<protein>
    <submittedName>
        <fullName evidence="2">DUF4251 domain-containing protein</fullName>
    </submittedName>
</protein>
<evidence type="ECO:0000313" key="2">
    <source>
        <dbReference type="EMBL" id="WZN41698.1"/>
    </source>
</evidence>
<dbReference type="PROSITE" id="PS51257">
    <property type="entry name" value="PROKAR_LIPOPROTEIN"/>
    <property type="match status" value="1"/>
</dbReference>
<feature type="signal peptide" evidence="1">
    <location>
        <begin position="1"/>
        <end position="24"/>
    </location>
</feature>
<gene>
    <name evidence="2" type="ORF">WJU16_01425</name>
</gene>
<reference evidence="3" key="1">
    <citation type="submission" date="2024-03" db="EMBL/GenBank/DDBJ databases">
        <title>Chitinophaga horti sp. nov., isolated from garden soil.</title>
        <authorList>
            <person name="Lee D.S."/>
            <person name="Han D.M."/>
            <person name="Baek J.H."/>
            <person name="Choi D.G."/>
            <person name="Jeon J.H."/>
            <person name="Jeon C.O."/>
        </authorList>
    </citation>
    <scope>NUCLEOTIDE SEQUENCE [LARGE SCALE GENOMIC DNA]</scope>
    <source>
        <strain evidence="3">GPA1</strain>
    </source>
</reference>
<keyword evidence="3" id="KW-1185">Reference proteome</keyword>
<feature type="chain" id="PRO_5046528374" evidence="1">
    <location>
        <begin position="25"/>
        <end position="167"/>
    </location>
</feature>
<dbReference type="Gene3D" id="2.40.128.410">
    <property type="match status" value="1"/>
</dbReference>
<keyword evidence="1" id="KW-0732">Signal</keyword>